<accession>C1A840</accession>
<evidence type="ECO:0000313" key="1">
    <source>
        <dbReference type="EMBL" id="BAH38400.1"/>
    </source>
</evidence>
<gene>
    <name evidence="1" type="ordered locus">GAU_1358</name>
</gene>
<proteinExistence type="predicted"/>
<dbReference type="EMBL" id="AP009153">
    <property type="protein sequence ID" value="BAH38400.1"/>
    <property type="molecule type" value="Genomic_DNA"/>
</dbReference>
<evidence type="ECO:0000313" key="2">
    <source>
        <dbReference type="Proteomes" id="UP000002209"/>
    </source>
</evidence>
<name>C1A840_GEMAT</name>
<dbReference type="Proteomes" id="UP000002209">
    <property type="component" value="Chromosome"/>
</dbReference>
<dbReference type="AlphaFoldDB" id="C1A840"/>
<keyword evidence="2" id="KW-1185">Reference proteome</keyword>
<sequence>MDWQVSRLSAFWTAEDEYVVRAESEAGVQWFRIEAESMANAGDQLAAEEARRVLGALLADIIPMGGSRVAFPVGSTGRRTYRVWRSNGRADGAGRTRILGVRAARSRRLPA</sequence>
<organism evidence="1 2">
    <name type="scientific">Gemmatimonas aurantiaca (strain DSM 14586 / JCM 11422 / NBRC 100505 / T-27)</name>
    <dbReference type="NCBI Taxonomy" id="379066"/>
    <lineage>
        <taxon>Bacteria</taxon>
        <taxon>Pseudomonadati</taxon>
        <taxon>Gemmatimonadota</taxon>
        <taxon>Gemmatimonadia</taxon>
        <taxon>Gemmatimonadales</taxon>
        <taxon>Gemmatimonadaceae</taxon>
        <taxon>Gemmatimonas</taxon>
    </lineage>
</organism>
<dbReference type="HOGENOM" id="CLU_2154738_0_0_0"/>
<protein>
    <submittedName>
        <fullName evidence="1">Uncharacterized protein</fullName>
    </submittedName>
</protein>
<dbReference type="KEGG" id="gau:GAU_1358"/>
<reference evidence="2" key="1">
    <citation type="submission" date="2006-03" db="EMBL/GenBank/DDBJ databases">
        <title>Complete genome sequence of Gemmatimonas aurantiaca T-27 that represents a novel phylum Gemmatimonadetes.</title>
        <authorList>
            <person name="Takasaki K."/>
            <person name="Ichikawa N."/>
            <person name="Miura H."/>
            <person name="Matsushita S."/>
            <person name="Watanabe Y."/>
            <person name="Oguchi A."/>
            <person name="Ankai A."/>
            <person name="Yashiro I."/>
            <person name="Takahashi M."/>
            <person name="Terui Y."/>
            <person name="Fukui S."/>
            <person name="Yokoyama H."/>
            <person name="Tanikawa S."/>
            <person name="Hanada S."/>
            <person name="Kamagata Y."/>
            <person name="Fujita N."/>
        </authorList>
    </citation>
    <scope>NUCLEOTIDE SEQUENCE [LARGE SCALE GENOMIC DNA]</scope>
    <source>
        <strain evidence="2">T-27 / DSM 14586 / JCM 11422 / NBRC 100505</strain>
    </source>
</reference>